<feature type="compositionally biased region" description="Polar residues" evidence="2">
    <location>
        <begin position="459"/>
        <end position="475"/>
    </location>
</feature>
<dbReference type="Gene3D" id="1.20.5.340">
    <property type="match status" value="1"/>
</dbReference>
<name>G0TZW0_TRYVY</name>
<proteinExistence type="predicted"/>
<organism evidence="3">
    <name type="scientific">Trypanosoma vivax (strain Y486)</name>
    <dbReference type="NCBI Taxonomy" id="1055687"/>
    <lineage>
        <taxon>Eukaryota</taxon>
        <taxon>Discoba</taxon>
        <taxon>Euglenozoa</taxon>
        <taxon>Kinetoplastea</taxon>
        <taxon>Metakinetoplastina</taxon>
        <taxon>Trypanosomatida</taxon>
        <taxon>Trypanosomatidae</taxon>
        <taxon>Trypanosoma</taxon>
        <taxon>Duttonella</taxon>
    </lineage>
</organism>
<accession>G0TZW0</accession>
<evidence type="ECO:0000313" key="3">
    <source>
        <dbReference type="EMBL" id="CCC50138.1"/>
    </source>
</evidence>
<dbReference type="EMBL" id="HE573024">
    <property type="protein sequence ID" value="CCC50138.1"/>
    <property type="molecule type" value="Genomic_DNA"/>
</dbReference>
<dbReference type="VEuPathDB" id="TriTrypDB:TvY486_0807450"/>
<feature type="coiled-coil region" evidence="1">
    <location>
        <begin position="174"/>
        <end position="240"/>
    </location>
</feature>
<feature type="compositionally biased region" description="Low complexity" evidence="2">
    <location>
        <begin position="324"/>
        <end position="334"/>
    </location>
</feature>
<feature type="region of interest" description="Disordered" evidence="2">
    <location>
        <begin position="459"/>
        <end position="529"/>
    </location>
</feature>
<feature type="region of interest" description="Disordered" evidence="2">
    <location>
        <begin position="399"/>
        <end position="421"/>
    </location>
</feature>
<evidence type="ECO:0000256" key="1">
    <source>
        <dbReference type="SAM" id="Coils"/>
    </source>
</evidence>
<keyword evidence="1" id="KW-0175">Coiled coil</keyword>
<dbReference type="OMA" id="RESSWYS"/>
<protein>
    <recommendedName>
        <fullName evidence="4">Nucleoporin</fullName>
    </recommendedName>
</protein>
<reference evidence="3" key="1">
    <citation type="journal article" date="2012" name="Proc. Natl. Acad. Sci. U.S.A.">
        <title>Antigenic diversity is generated by distinct evolutionary mechanisms in African trypanosome species.</title>
        <authorList>
            <person name="Jackson A.P."/>
            <person name="Berry A."/>
            <person name="Aslett M."/>
            <person name="Allison H.C."/>
            <person name="Burton P."/>
            <person name="Vavrova-Anderson J."/>
            <person name="Brown R."/>
            <person name="Browne H."/>
            <person name="Corton N."/>
            <person name="Hauser H."/>
            <person name="Gamble J."/>
            <person name="Gilderthorp R."/>
            <person name="Marcello L."/>
            <person name="McQuillan J."/>
            <person name="Otto T.D."/>
            <person name="Quail M.A."/>
            <person name="Sanders M.J."/>
            <person name="van Tonder A."/>
            <person name="Ginger M.L."/>
            <person name="Field M.C."/>
            <person name="Barry J.D."/>
            <person name="Hertz-Fowler C."/>
            <person name="Berriman M."/>
        </authorList>
    </citation>
    <scope>NUCLEOTIDE SEQUENCE</scope>
    <source>
        <strain evidence="3">Y486</strain>
    </source>
</reference>
<feature type="region of interest" description="Disordered" evidence="2">
    <location>
        <begin position="304"/>
        <end position="341"/>
    </location>
</feature>
<sequence>MQKEIMYTQPVVNNFYIKGTGSFPVPLVLTPNIPVEGLNHVGSSQATMTSKRAEPGLQTQLPTVQPARGMAKRDRNTIGYDRPLELYKAENGAWNIAREYGSQHFASRGGAVVNPYDECHQGPVRPISNEEERALLGDSIESCRRLKFARKEPLVQNDVCASNTPGGTSVQNELKRMREQYDMLNRVVEETRTELQRSREESDRFRETVNRSIMELKSEVAQLTKHIQILEGRNSSLEQSVGSLKSIERSTEAALADISTLRKEVAQNSTAVAVLEKSLECMKSQMVPTTVGSWLPGTSTAESVTKTNGAFGGVSAPFNPPTPSTTSAPQASSPENAAATKPFTFGKAPEATSTNCGFTFGNPPSGPGTVKSENSNALGSAPAPSVLPTATAVGQPSFSFGAVPNASVTNKSTTPDKMDSAGMNPFAAADVKPISFATGSSSMASGNSSSPFGAPQATFNLFGTSSTTNNGDNKNSVPPAPAGPFGAPASGLPSAFPMGAGVPPLSVPPPQGGESLIGSTQRKKIPRKY</sequence>
<feature type="compositionally biased region" description="Low complexity" evidence="2">
    <location>
        <begin position="483"/>
        <end position="495"/>
    </location>
</feature>
<evidence type="ECO:0000256" key="2">
    <source>
        <dbReference type="SAM" id="MobiDB-lite"/>
    </source>
</evidence>
<feature type="region of interest" description="Disordered" evidence="2">
    <location>
        <begin position="354"/>
        <end position="383"/>
    </location>
</feature>
<gene>
    <name evidence="3" type="ORF">TVY486_0807450</name>
</gene>
<evidence type="ECO:0008006" key="4">
    <source>
        <dbReference type="Google" id="ProtNLM"/>
    </source>
</evidence>
<dbReference type="AlphaFoldDB" id="G0TZW0"/>